<evidence type="ECO:0000313" key="6">
    <source>
        <dbReference type="Proteomes" id="UP000063789"/>
    </source>
</evidence>
<dbReference type="STRING" id="1136941.ACH46_03050"/>
<dbReference type="PANTHER" id="PTHR24321">
    <property type="entry name" value="DEHYDROGENASES, SHORT CHAIN"/>
    <property type="match status" value="1"/>
</dbReference>
<dbReference type="PROSITE" id="PS00061">
    <property type="entry name" value="ADH_SHORT"/>
    <property type="match status" value="1"/>
</dbReference>
<dbReference type="InterPro" id="IPR020904">
    <property type="entry name" value="Sc_DH/Rdtase_CS"/>
</dbReference>
<accession>A0A0N9MTS7</accession>
<dbReference type="SUPFAM" id="SSF51735">
    <property type="entry name" value="NAD(P)-binding Rossmann-fold domains"/>
    <property type="match status" value="1"/>
</dbReference>
<evidence type="ECO:0000256" key="2">
    <source>
        <dbReference type="ARBA" id="ARBA00023002"/>
    </source>
</evidence>
<dbReference type="Pfam" id="PF00106">
    <property type="entry name" value="adh_short"/>
    <property type="match status" value="1"/>
</dbReference>
<dbReference type="CDD" id="cd05233">
    <property type="entry name" value="SDR_c"/>
    <property type="match status" value="1"/>
</dbReference>
<evidence type="ECO:0000256" key="3">
    <source>
        <dbReference type="ARBA" id="ARBA00023027"/>
    </source>
</evidence>
<proteinExistence type="inferred from homology"/>
<keyword evidence="3" id="KW-0520">NAD</keyword>
<organism evidence="5 6">
    <name type="scientific">Gordonia phthalatica</name>
    <dbReference type="NCBI Taxonomy" id="1136941"/>
    <lineage>
        <taxon>Bacteria</taxon>
        <taxon>Bacillati</taxon>
        <taxon>Actinomycetota</taxon>
        <taxon>Actinomycetes</taxon>
        <taxon>Mycobacteriales</taxon>
        <taxon>Gordoniaceae</taxon>
        <taxon>Gordonia</taxon>
    </lineage>
</organism>
<dbReference type="NCBIfam" id="TIGR03971">
    <property type="entry name" value="SDR_subfam_1"/>
    <property type="match status" value="1"/>
</dbReference>
<dbReference type="AlphaFoldDB" id="A0A0N9MTS7"/>
<reference evidence="6" key="1">
    <citation type="submission" date="2015-06" db="EMBL/GenBank/DDBJ databases">
        <title>Complete genome sequence and metabolic analysis of phthalate degradation pathway in Gordonia sp. QH-11.</title>
        <authorList>
            <person name="Jin D."/>
            <person name="Kong X."/>
            <person name="Bai Z."/>
        </authorList>
    </citation>
    <scope>NUCLEOTIDE SEQUENCE [LARGE SCALE GENOMIC DNA]</scope>
    <source>
        <strain evidence="6">QH-11</strain>
    </source>
</reference>
<dbReference type="InterPro" id="IPR023985">
    <property type="entry name" value="SDR_subfam_1"/>
</dbReference>
<keyword evidence="2" id="KW-0560">Oxidoreductase</keyword>
<dbReference type="NCBIfam" id="NF009467">
    <property type="entry name" value="PRK12826.1-3"/>
    <property type="match status" value="1"/>
</dbReference>
<comment type="similarity">
    <text evidence="1 4">Belongs to the short-chain dehydrogenases/reductases (SDR) family.</text>
</comment>
<name>A0A0N9MTS7_9ACTN</name>
<evidence type="ECO:0000256" key="1">
    <source>
        <dbReference type="ARBA" id="ARBA00006484"/>
    </source>
</evidence>
<protein>
    <submittedName>
        <fullName evidence="5">3-ketoacyl-ACP reductase</fullName>
    </submittedName>
</protein>
<dbReference type="FunFam" id="3.40.50.720:FF:000084">
    <property type="entry name" value="Short-chain dehydrogenase reductase"/>
    <property type="match status" value="1"/>
</dbReference>
<dbReference type="PANTHER" id="PTHR24321:SF8">
    <property type="entry name" value="ESTRADIOL 17-BETA-DEHYDROGENASE 8-RELATED"/>
    <property type="match status" value="1"/>
</dbReference>
<evidence type="ECO:0000313" key="5">
    <source>
        <dbReference type="EMBL" id="ALG86563.1"/>
    </source>
</evidence>
<dbReference type="KEGG" id="goq:ACH46_03050"/>
<sequence length="287" mass="30100">MTDTPATASTARPGRLSGKVAFVTGAARGIGRAQAVRFAEEGADVIGVDLCGPVETVRIDPATREDLDETAAAVRAAAGRFSAHVADVRDGEALRAAVAAGVDEFGGLDVVCATAGITSRGMVGELSEDTWKTMLDVNLTGVWQTTKAAIPHLIERGSGSIVLVSSIAGLRGLYGVSHYVAAKHGVVGLMRSLAQEMAPYGIRVNTVHPTNVNTPMIQNDVVRGGFRPDLETVTLEQFAESAKTMNMLDIPWVEPVDIANASLFLASDEARYITAITLPVDAGSTQR</sequence>
<reference evidence="5 6" key="2">
    <citation type="journal article" date="2017" name="Int. J. Syst. Evol. Microbiol.">
        <title>Gordonia phthalatica sp. nov., a di-n-butyl phthalate-degrading bacterium isolated from activated sludge.</title>
        <authorList>
            <person name="Jin D."/>
            <person name="Kong X."/>
            <person name="Jia M."/>
            <person name="Yu X."/>
            <person name="Wang X."/>
            <person name="Zhuang X."/>
            <person name="Deng Y."/>
            <person name="Bai Z."/>
        </authorList>
    </citation>
    <scope>NUCLEOTIDE SEQUENCE [LARGE SCALE GENOMIC DNA]</scope>
    <source>
        <strain evidence="5 6">QH-11</strain>
    </source>
</reference>
<dbReference type="PRINTS" id="PR00080">
    <property type="entry name" value="SDRFAMILY"/>
</dbReference>
<evidence type="ECO:0000256" key="4">
    <source>
        <dbReference type="RuleBase" id="RU000363"/>
    </source>
</evidence>
<gene>
    <name evidence="5" type="ORF">ACH46_03050</name>
</gene>
<dbReference type="Proteomes" id="UP000063789">
    <property type="component" value="Chromosome"/>
</dbReference>
<dbReference type="OrthoDB" id="5173603at2"/>
<dbReference type="PATRIC" id="fig|1136941.3.peg.616"/>
<dbReference type="RefSeq" id="WP_062394912.1">
    <property type="nucleotide sequence ID" value="NZ_CP011853.1"/>
</dbReference>
<dbReference type="InterPro" id="IPR036291">
    <property type="entry name" value="NAD(P)-bd_dom_sf"/>
</dbReference>
<keyword evidence="6" id="KW-1185">Reference proteome</keyword>
<dbReference type="Gene3D" id="3.40.50.720">
    <property type="entry name" value="NAD(P)-binding Rossmann-like Domain"/>
    <property type="match status" value="1"/>
</dbReference>
<dbReference type="InterPro" id="IPR002347">
    <property type="entry name" value="SDR_fam"/>
</dbReference>
<dbReference type="PRINTS" id="PR00081">
    <property type="entry name" value="GDHRDH"/>
</dbReference>
<dbReference type="EMBL" id="CP011853">
    <property type="protein sequence ID" value="ALG86563.1"/>
    <property type="molecule type" value="Genomic_DNA"/>
</dbReference>
<dbReference type="GO" id="GO:0016491">
    <property type="term" value="F:oxidoreductase activity"/>
    <property type="evidence" value="ECO:0007669"/>
    <property type="project" value="UniProtKB-KW"/>
</dbReference>